<dbReference type="Proteomes" id="UP000812287">
    <property type="component" value="Unassembled WGS sequence"/>
</dbReference>
<protein>
    <submittedName>
        <fullName evidence="1">Uncharacterized protein</fullName>
    </submittedName>
</protein>
<evidence type="ECO:0000313" key="2">
    <source>
        <dbReference type="Proteomes" id="UP000812287"/>
    </source>
</evidence>
<sequence length="211" mass="23807">MDDVAARRERSPPPGIIHIDIELLERIEKNRTVSKNKKRTLSEGGSASVTEPILTLPLAARGTHSRLLPSVIYRTFVKVRVGRDGTVKFTRANKGQRYGEIRKLGASQRRRCKNKTTFTITLGSRDNRYTRLNGKKTEHKLQVVMTLRTLLFPSQELCAKKNYLILVCNKDRERYTSGTPPHAINTCMGVQVHQDSNPEGAPSSMNVLMHV</sequence>
<accession>A0A9P7VT72</accession>
<dbReference type="AlphaFoldDB" id="A0A9P7VT72"/>
<dbReference type="GeneID" id="66099525"/>
<comment type="caution">
    <text evidence="1">The sequence shown here is derived from an EMBL/GenBank/DDBJ whole genome shotgun (WGS) entry which is preliminary data.</text>
</comment>
<evidence type="ECO:0000313" key="1">
    <source>
        <dbReference type="EMBL" id="KAG7446112.1"/>
    </source>
</evidence>
<dbReference type="EMBL" id="MU250535">
    <property type="protein sequence ID" value="KAG7446112.1"/>
    <property type="molecule type" value="Genomic_DNA"/>
</dbReference>
<proteinExistence type="predicted"/>
<gene>
    <name evidence="1" type="ORF">BT62DRAFT_1006318</name>
</gene>
<keyword evidence="2" id="KW-1185">Reference proteome</keyword>
<dbReference type="RefSeq" id="XP_043039612.1">
    <property type="nucleotide sequence ID" value="XM_043177238.1"/>
</dbReference>
<organism evidence="1 2">
    <name type="scientific">Guyanagaster necrorhizus</name>
    <dbReference type="NCBI Taxonomy" id="856835"/>
    <lineage>
        <taxon>Eukaryota</taxon>
        <taxon>Fungi</taxon>
        <taxon>Dikarya</taxon>
        <taxon>Basidiomycota</taxon>
        <taxon>Agaricomycotina</taxon>
        <taxon>Agaricomycetes</taxon>
        <taxon>Agaricomycetidae</taxon>
        <taxon>Agaricales</taxon>
        <taxon>Marasmiineae</taxon>
        <taxon>Physalacriaceae</taxon>
        <taxon>Guyanagaster</taxon>
    </lineage>
</organism>
<reference evidence="1" key="1">
    <citation type="submission" date="2020-11" db="EMBL/GenBank/DDBJ databases">
        <title>Adaptations for nitrogen fixation in a non-lichenized fungal sporocarp promotes dispersal by wood-feeding termites.</title>
        <authorList>
            <consortium name="DOE Joint Genome Institute"/>
            <person name="Koch R.A."/>
            <person name="Yoon G."/>
            <person name="Arayal U."/>
            <person name="Lail K."/>
            <person name="Amirebrahimi M."/>
            <person name="Labutti K."/>
            <person name="Lipzen A."/>
            <person name="Riley R."/>
            <person name="Barry K."/>
            <person name="Henrissat B."/>
            <person name="Grigoriev I.V."/>
            <person name="Herr J.R."/>
            <person name="Aime M.C."/>
        </authorList>
    </citation>
    <scope>NUCLEOTIDE SEQUENCE</scope>
    <source>
        <strain evidence="1">MCA 3950</strain>
    </source>
</reference>
<name>A0A9P7VT72_9AGAR</name>